<dbReference type="Gene3D" id="3.90.320.10">
    <property type="match status" value="1"/>
</dbReference>
<evidence type="ECO:0000256" key="1">
    <source>
        <dbReference type="ARBA" id="ARBA00022801"/>
    </source>
</evidence>
<keyword evidence="3" id="KW-1185">Reference proteome</keyword>
<feature type="non-terminal residue" evidence="2">
    <location>
        <position position="158"/>
    </location>
</feature>
<gene>
    <name evidence="2" type="ORF">NE619_18240</name>
</gene>
<dbReference type="InterPro" id="IPR011604">
    <property type="entry name" value="PDDEXK-like_dom_sf"/>
</dbReference>
<reference evidence="2 3" key="1">
    <citation type="submission" date="2022-06" db="EMBL/GenBank/DDBJ databases">
        <title>Isolation of gut microbiota from human fecal samples.</title>
        <authorList>
            <person name="Pamer E.G."/>
            <person name="Barat B."/>
            <person name="Waligurski E."/>
            <person name="Medina S."/>
            <person name="Paddock L."/>
            <person name="Mostad J."/>
        </authorList>
    </citation>
    <scope>NUCLEOTIDE SEQUENCE [LARGE SCALE GENOMIC DNA]</scope>
    <source>
        <strain evidence="2 3">SL.3.17</strain>
    </source>
</reference>
<dbReference type="InterPro" id="IPR021229">
    <property type="entry name" value="DUF2800"/>
</dbReference>
<sequence length="158" mass="17743">EMDGYTDEYLDYVSGIVHGFDSPPYIAVEKRLDYSHIAPEGFGTGDCVIIGGDEMHVIDFKYGKGVPVSAKANPQLKLYALGALNEYAILYPIGKVTMHIVQPRIDNTSSFTQPVEELTTWAEMIKPWAKKAFDGEGEYRPSEETCRFCRAKHTCRAR</sequence>
<dbReference type="RefSeq" id="WP_256133864.1">
    <property type="nucleotide sequence ID" value="NZ_JANFXK010000096.1"/>
</dbReference>
<accession>A0ABT1RTX9</accession>
<feature type="non-terminal residue" evidence="2">
    <location>
        <position position="1"/>
    </location>
</feature>
<dbReference type="Pfam" id="PF10926">
    <property type="entry name" value="DUF2800"/>
    <property type="match status" value="1"/>
</dbReference>
<evidence type="ECO:0000313" key="2">
    <source>
        <dbReference type="EMBL" id="MCQ4638669.1"/>
    </source>
</evidence>
<dbReference type="EMBL" id="JANFXK010000096">
    <property type="protein sequence ID" value="MCQ4638669.1"/>
    <property type="molecule type" value="Genomic_DNA"/>
</dbReference>
<comment type="caution">
    <text evidence="2">The sequence shown here is derived from an EMBL/GenBank/DDBJ whole genome shotgun (WGS) entry which is preliminary data.</text>
</comment>
<evidence type="ECO:0000313" key="3">
    <source>
        <dbReference type="Proteomes" id="UP001524502"/>
    </source>
</evidence>
<dbReference type="Proteomes" id="UP001524502">
    <property type="component" value="Unassembled WGS sequence"/>
</dbReference>
<proteinExistence type="predicted"/>
<name>A0ABT1RTX9_9FIRM</name>
<keyword evidence="1" id="KW-0378">Hydrolase</keyword>
<organism evidence="2 3">
    <name type="scientific">Anaerovorax odorimutans</name>
    <dbReference type="NCBI Taxonomy" id="109327"/>
    <lineage>
        <taxon>Bacteria</taxon>
        <taxon>Bacillati</taxon>
        <taxon>Bacillota</taxon>
        <taxon>Clostridia</taxon>
        <taxon>Peptostreptococcales</taxon>
        <taxon>Anaerovoracaceae</taxon>
        <taxon>Anaerovorax</taxon>
    </lineage>
</organism>
<protein>
    <submittedName>
        <fullName evidence="2">DUF2800 domain-containing protein</fullName>
    </submittedName>
</protein>